<comment type="caution">
    <text evidence="1">The sequence shown here is derived from an EMBL/GenBank/DDBJ whole genome shotgun (WGS) entry which is preliminary data.</text>
</comment>
<organism evidence="1 2">
    <name type="scientific">Paramecium primaurelia</name>
    <dbReference type="NCBI Taxonomy" id="5886"/>
    <lineage>
        <taxon>Eukaryota</taxon>
        <taxon>Sar</taxon>
        <taxon>Alveolata</taxon>
        <taxon>Ciliophora</taxon>
        <taxon>Intramacronucleata</taxon>
        <taxon>Oligohymenophorea</taxon>
        <taxon>Peniculida</taxon>
        <taxon>Parameciidae</taxon>
        <taxon>Paramecium</taxon>
    </lineage>
</organism>
<dbReference type="AlphaFoldDB" id="A0A8S1LMM1"/>
<name>A0A8S1LMM1_PARPR</name>
<evidence type="ECO:0000313" key="2">
    <source>
        <dbReference type="Proteomes" id="UP000688137"/>
    </source>
</evidence>
<evidence type="ECO:0000313" key="1">
    <source>
        <dbReference type="EMBL" id="CAD8067411.1"/>
    </source>
</evidence>
<reference evidence="1" key="1">
    <citation type="submission" date="2021-01" db="EMBL/GenBank/DDBJ databases">
        <authorList>
            <consortium name="Genoscope - CEA"/>
            <person name="William W."/>
        </authorList>
    </citation>
    <scope>NUCLEOTIDE SEQUENCE</scope>
</reference>
<proteinExistence type="predicted"/>
<accession>A0A8S1LMM1</accession>
<keyword evidence="2" id="KW-1185">Reference proteome</keyword>
<sequence length="131" mass="16123">MEFRFKRKHLILTVFYKMFKGMDQQELQKGKNEKKHRQMLLNYDLINLELFLRDQIDYLRLFKLIKTEYSMGGNIVYNQRDQRKLDEIDKERMKDYILFMLPLLSPIDRLKLKLIYRGKVGRSFRKLRGVQ</sequence>
<dbReference type="EMBL" id="CAJJDM010000039">
    <property type="protein sequence ID" value="CAD8067411.1"/>
    <property type="molecule type" value="Genomic_DNA"/>
</dbReference>
<dbReference type="Proteomes" id="UP000688137">
    <property type="component" value="Unassembled WGS sequence"/>
</dbReference>
<gene>
    <name evidence="1" type="ORF">PPRIM_AZ9-3.1.T0400299</name>
</gene>
<protein>
    <submittedName>
        <fullName evidence="1">Uncharacterized protein</fullName>
    </submittedName>
</protein>